<dbReference type="AlphaFoldDB" id="F4PMW7"/>
<evidence type="ECO:0000259" key="3">
    <source>
        <dbReference type="Pfam" id="PF12456"/>
    </source>
</evidence>
<dbReference type="OMA" id="WVMYSIN"/>
<evidence type="ECO:0000256" key="2">
    <source>
        <dbReference type="PROSITE-ProRule" id="PRU00235"/>
    </source>
</evidence>
<gene>
    <name evidence="4" type="ORF">DFA_05845</name>
</gene>
<evidence type="ECO:0000313" key="5">
    <source>
        <dbReference type="Proteomes" id="UP000007797"/>
    </source>
</evidence>
<dbReference type="InterPro" id="IPR000408">
    <property type="entry name" value="Reg_chr_condens"/>
</dbReference>
<feature type="repeat" description="RCC1" evidence="2">
    <location>
        <begin position="526"/>
        <end position="576"/>
    </location>
</feature>
<dbReference type="Gene3D" id="2.130.10.30">
    <property type="entry name" value="Regulator of chromosome condensation 1/beta-lactamase-inhibitor protein II"/>
    <property type="match status" value="3"/>
</dbReference>
<reference evidence="5" key="1">
    <citation type="journal article" date="2011" name="Genome Res.">
        <title>Phylogeny-wide analysis of social amoeba genomes highlights ancient origins for complex intercellular communication.</title>
        <authorList>
            <person name="Heidel A.J."/>
            <person name="Lawal H.M."/>
            <person name="Felder M."/>
            <person name="Schilde C."/>
            <person name="Helps N.R."/>
            <person name="Tunggal B."/>
            <person name="Rivero F."/>
            <person name="John U."/>
            <person name="Schleicher M."/>
            <person name="Eichinger L."/>
            <person name="Platzer M."/>
            <person name="Noegel A.A."/>
            <person name="Schaap P."/>
            <person name="Gloeckner G."/>
        </authorList>
    </citation>
    <scope>NUCLEOTIDE SEQUENCE [LARGE SCALE GENOMIC DNA]</scope>
    <source>
        <strain evidence="5">SH3</strain>
    </source>
</reference>
<dbReference type="Pfam" id="PF00415">
    <property type="entry name" value="RCC1"/>
    <property type="match status" value="1"/>
</dbReference>
<name>F4PMW7_CACFS</name>
<dbReference type="PANTHER" id="PTHR22870:SF408">
    <property type="entry name" value="OS09G0560450 PROTEIN"/>
    <property type="match status" value="1"/>
</dbReference>
<proteinExistence type="predicted"/>
<dbReference type="OrthoDB" id="10256179at2759"/>
<dbReference type="InterPro" id="IPR051210">
    <property type="entry name" value="Ub_ligase/GEF_domain"/>
</dbReference>
<dbReference type="EMBL" id="GL883008">
    <property type="protein sequence ID" value="EGG23711.1"/>
    <property type="molecule type" value="Genomic_DNA"/>
</dbReference>
<evidence type="ECO:0000313" key="4">
    <source>
        <dbReference type="EMBL" id="EGG23711.1"/>
    </source>
</evidence>
<dbReference type="Proteomes" id="UP000007797">
    <property type="component" value="Unassembled WGS sequence"/>
</dbReference>
<protein>
    <submittedName>
        <fullName evidence="4">Ankyrin repeat-containing protein</fullName>
    </submittedName>
</protein>
<sequence>MSLWSCGEEIGSGVVGGNQQQQQQKQIVPIAALQHDKESLGRVYKSITCSSTASFLVDNRGLVYAMGSGFLGVKSSSSQVTVPKQLSLFTGESAETSCRAVFSNTHRDKNFTFFLADNGALYSLGNSSDFRTGVGTEIDLESIRMMGGFDSGVEMVAVGVSHGIAITSTFSFYVWGRPLGFGGQVYPTPTKVDLVGCPNHQQDPVVQMVAGEGYTLLLTKDGKLFGFGDYASTCLGPNKATNETDNEKIDSKKIELVELDWGFGPLKQVACGYNHALALTADGRVLSWGSNKNGALGINQSQYDYMQVTPTYINNLPKVIYLHANHFQSFVITVNGDVYSWGYNVKGSLGTKFVMNYVEPERVYQLSPSETNGLKINQIANDEGRIPTPQGTIEIHGDKSKAYPDLPDSFVNSSSDAEQVASAQLWSSGSIFATDNEPDDRMTVFRPTKSTQGKGRPSCMAVGNRCSYVSFQDGSIFDWGSGFALGHGVDGACREPSRIYDLDHVKVVQIVASPEEDVCVVLTENGKVYGWGRATNHLNGTGSESDVHHPRLLEGFRSQVVKVSMSQTHCLAVDDGGNIYAWGSGKALGNRNRSSSEKGPKKIQDQTFFAIDVAADIQAHENFMKGLTDEVKFWTLVDSDKDIDTWCGRVNEVKDFLNRPESYHYSPNVAQSIQHSQKNIPGGERVIKGWVMYSINFKDYESDRIVLVTTEAIHRVKYDWVNLAVIHDKKFPLSSIYKVKVGRFTDWKSSISSSLRSKVYDQQVGIQIWFENPATYKPPSFIQPFAKNNNVPYITLRPALSLNSTNIEEQLNICYEIGTAIQCAVHSQRNANRPIELLHKFSRESPANNKDLAAFPVRKADIQRYHGNGLLSFAHNKYLKKTQKGFIDPRVVESVDDGDDDGMVSLSF</sequence>
<dbReference type="InterPro" id="IPR022158">
    <property type="entry name" value="Inositol_phosphatase"/>
</dbReference>
<feature type="domain" description="Inositol phosphatase" evidence="3">
    <location>
        <begin position="668"/>
        <end position="756"/>
    </location>
</feature>
<dbReference type="Pfam" id="PF13540">
    <property type="entry name" value="RCC1_2"/>
    <property type="match status" value="1"/>
</dbReference>
<feature type="repeat" description="RCC1" evidence="2">
    <location>
        <begin position="119"/>
        <end position="169"/>
    </location>
</feature>
<dbReference type="PROSITE" id="PS00626">
    <property type="entry name" value="RCC1_2"/>
    <property type="match status" value="1"/>
</dbReference>
<feature type="repeat" description="RCC1" evidence="2">
    <location>
        <begin position="283"/>
        <end position="335"/>
    </location>
</feature>
<dbReference type="STRING" id="1054147.F4PMW7"/>
<dbReference type="PROSITE" id="PS50012">
    <property type="entry name" value="RCC1_3"/>
    <property type="match status" value="4"/>
</dbReference>
<dbReference type="PANTHER" id="PTHR22870">
    <property type="entry name" value="REGULATOR OF CHROMOSOME CONDENSATION"/>
    <property type="match status" value="1"/>
</dbReference>
<dbReference type="PRINTS" id="PR00633">
    <property type="entry name" value="RCCNDNSATION"/>
</dbReference>
<dbReference type="GeneID" id="14874890"/>
<dbReference type="InterPro" id="IPR009091">
    <property type="entry name" value="RCC1/BLIP-II"/>
</dbReference>
<organism evidence="4 5">
    <name type="scientific">Cavenderia fasciculata</name>
    <name type="common">Slime mold</name>
    <name type="synonym">Dictyostelium fasciculatum</name>
    <dbReference type="NCBI Taxonomy" id="261658"/>
    <lineage>
        <taxon>Eukaryota</taxon>
        <taxon>Amoebozoa</taxon>
        <taxon>Evosea</taxon>
        <taxon>Eumycetozoa</taxon>
        <taxon>Dictyostelia</taxon>
        <taxon>Acytosteliales</taxon>
        <taxon>Cavenderiaceae</taxon>
        <taxon>Cavenderia</taxon>
    </lineage>
</organism>
<dbReference type="SUPFAM" id="SSF50985">
    <property type="entry name" value="RCC1/BLIP-II"/>
    <property type="match status" value="2"/>
</dbReference>
<keyword evidence="1" id="KW-0677">Repeat</keyword>
<dbReference type="KEGG" id="dfa:DFA_05845"/>
<dbReference type="RefSeq" id="XP_004361562.1">
    <property type="nucleotide sequence ID" value="XM_004361505.1"/>
</dbReference>
<dbReference type="Pfam" id="PF12456">
    <property type="entry name" value="hSac2"/>
    <property type="match status" value="1"/>
</dbReference>
<accession>F4PMW7</accession>
<feature type="repeat" description="RCC1" evidence="2">
    <location>
        <begin position="222"/>
        <end position="282"/>
    </location>
</feature>
<evidence type="ECO:0000256" key="1">
    <source>
        <dbReference type="ARBA" id="ARBA00022737"/>
    </source>
</evidence>
<keyword evidence="5" id="KW-1185">Reference proteome</keyword>